<proteinExistence type="predicted"/>
<dbReference type="EMBL" id="AAOJ01000001">
    <property type="protein sequence ID" value="EAS65948.1"/>
    <property type="molecule type" value="Genomic_DNA"/>
</dbReference>
<feature type="transmembrane region" description="Helical" evidence="1">
    <location>
        <begin position="129"/>
        <end position="151"/>
    </location>
</feature>
<feature type="transmembrane region" description="Helical" evidence="1">
    <location>
        <begin position="66"/>
        <end position="85"/>
    </location>
</feature>
<evidence type="ECO:0000259" key="2">
    <source>
        <dbReference type="Pfam" id="PF01757"/>
    </source>
</evidence>
<evidence type="ECO:0000256" key="1">
    <source>
        <dbReference type="SAM" id="Phobius"/>
    </source>
</evidence>
<dbReference type="AlphaFoldDB" id="Q1ZVW2"/>
<reference evidence="3 4" key="1">
    <citation type="journal article" date="2009" name="Proc. Natl. Acad. Sci. U.S.A.">
        <title>The genomic basis of trophic strategy in marine bacteria.</title>
        <authorList>
            <person name="Lauro F.M."/>
            <person name="McDougald D."/>
            <person name="Thomas T."/>
            <person name="Williams T.J."/>
            <person name="Egan S."/>
            <person name="Rice S."/>
            <person name="DeMaere M.Z."/>
            <person name="Ting L."/>
            <person name="Ertan H."/>
            <person name="Johnson J."/>
            <person name="Ferriera S."/>
            <person name="Lapidus A."/>
            <person name="Anderson I."/>
            <person name="Kyrpides N."/>
            <person name="Munk A.C."/>
            <person name="Detter C."/>
            <person name="Han C.S."/>
            <person name="Brown M.V."/>
            <person name="Robb F.T."/>
            <person name="Kjelleberg S."/>
            <person name="Cavicchioli R."/>
        </authorList>
    </citation>
    <scope>NUCLEOTIDE SEQUENCE [LARGE SCALE GENOMIC DNA]</scope>
    <source>
        <strain evidence="3 4">S14</strain>
    </source>
</reference>
<name>Q1ZVW2_PHOAS</name>
<dbReference type="Proteomes" id="UP000001603">
    <property type="component" value="Unassembled WGS sequence"/>
</dbReference>
<dbReference type="InterPro" id="IPR002656">
    <property type="entry name" value="Acyl_transf_3_dom"/>
</dbReference>
<comment type="caution">
    <text evidence="3">The sequence shown here is derived from an EMBL/GenBank/DDBJ whole genome shotgun (WGS) entry which is preliminary data.</text>
</comment>
<feature type="domain" description="Acyltransferase 3" evidence="2">
    <location>
        <begin position="11"/>
        <end position="147"/>
    </location>
</feature>
<feature type="transmembrane region" description="Helical" evidence="1">
    <location>
        <begin position="35"/>
        <end position="54"/>
    </location>
</feature>
<accession>Q1ZVW2</accession>
<dbReference type="GO" id="GO:0016747">
    <property type="term" value="F:acyltransferase activity, transferring groups other than amino-acyl groups"/>
    <property type="evidence" value="ECO:0007669"/>
    <property type="project" value="InterPro"/>
</dbReference>
<sequence>MGFRSLGNFPAYIAMFYLGIQAYKYQWLDKLTVKHASVGICMWLFALITMFYLHAINSEYASSSYVLFRGFTAIGMSMCVLYVFKTFFNKNNDWTKWLSRTAFAAYVFQDIALYSVAKIYQPLMTQTPLINFFVVGIPSVIIAFALAGVICKTPKFKNIF</sequence>
<evidence type="ECO:0000313" key="4">
    <source>
        <dbReference type="Proteomes" id="UP000001603"/>
    </source>
</evidence>
<feature type="transmembrane region" description="Helical" evidence="1">
    <location>
        <begin position="97"/>
        <end position="117"/>
    </location>
</feature>
<gene>
    <name evidence="3" type="ORF">VAS14_11564</name>
</gene>
<evidence type="ECO:0000313" key="3">
    <source>
        <dbReference type="EMBL" id="EAS65948.1"/>
    </source>
</evidence>
<keyword evidence="1" id="KW-0472">Membrane</keyword>
<keyword evidence="1" id="KW-1133">Transmembrane helix</keyword>
<dbReference type="HOGENOM" id="CLU_1650541_0_0_6"/>
<protein>
    <recommendedName>
        <fullName evidence="2">Acyltransferase 3 domain-containing protein</fullName>
    </recommendedName>
</protein>
<organism evidence="3 4">
    <name type="scientific">Photobacterium angustum (strain S14 / CCUG 15956)</name>
    <name type="common">Vibrio sp. (strain S14 / CCUG 15956)</name>
    <dbReference type="NCBI Taxonomy" id="314292"/>
    <lineage>
        <taxon>Bacteria</taxon>
        <taxon>Pseudomonadati</taxon>
        <taxon>Pseudomonadota</taxon>
        <taxon>Gammaproteobacteria</taxon>
        <taxon>Vibrionales</taxon>
        <taxon>Vibrionaceae</taxon>
        <taxon>Photobacterium</taxon>
    </lineage>
</organism>
<feature type="transmembrane region" description="Helical" evidence="1">
    <location>
        <begin position="6"/>
        <end position="23"/>
    </location>
</feature>
<dbReference type="Pfam" id="PF01757">
    <property type="entry name" value="Acyl_transf_3"/>
    <property type="match status" value="1"/>
</dbReference>
<keyword evidence="1" id="KW-0812">Transmembrane</keyword>